<evidence type="ECO:0000256" key="1">
    <source>
        <dbReference type="SAM" id="Phobius"/>
    </source>
</evidence>
<dbReference type="OrthoDB" id="2414536at2"/>
<dbReference type="InterPro" id="IPR025273">
    <property type="entry name" value="DUF4064"/>
</dbReference>
<feature type="transmembrane region" description="Helical" evidence="1">
    <location>
        <begin position="108"/>
        <end position="141"/>
    </location>
</feature>
<name>A0A380GU39_9STAP</name>
<dbReference type="AlphaFoldDB" id="A0A380GU39"/>
<accession>A0A380GU39</accession>
<evidence type="ECO:0000313" key="3">
    <source>
        <dbReference type="EMBL" id="SUM57135.1"/>
    </source>
</evidence>
<gene>
    <name evidence="3" type="ORF">NCTC13832_00804</name>
</gene>
<protein>
    <submittedName>
        <fullName evidence="3">Membrane protein</fullName>
    </submittedName>
</protein>
<proteinExistence type="predicted"/>
<evidence type="ECO:0000259" key="2">
    <source>
        <dbReference type="Pfam" id="PF13273"/>
    </source>
</evidence>
<dbReference type="EMBL" id="UHDT01000001">
    <property type="protein sequence ID" value="SUM57135.1"/>
    <property type="molecule type" value="Genomic_DNA"/>
</dbReference>
<dbReference type="RefSeq" id="WP_052502914.1">
    <property type="nucleotide sequence ID" value="NZ_JXWY01000107.1"/>
</dbReference>
<keyword evidence="1" id="KW-0472">Membrane</keyword>
<feature type="transmembrane region" description="Helical" evidence="1">
    <location>
        <begin position="31"/>
        <end position="55"/>
    </location>
</feature>
<dbReference type="Pfam" id="PF13273">
    <property type="entry name" value="DUF4064"/>
    <property type="match status" value="1"/>
</dbReference>
<evidence type="ECO:0000313" key="4">
    <source>
        <dbReference type="Proteomes" id="UP000254100"/>
    </source>
</evidence>
<organism evidence="3 4">
    <name type="scientific">Staphylococcus microti</name>
    <dbReference type="NCBI Taxonomy" id="569857"/>
    <lineage>
        <taxon>Bacteria</taxon>
        <taxon>Bacillati</taxon>
        <taxon>Bacillota</taxon>
        <taxon>Bacilli</taxon>
        <taxon>Bacillales</taxon>
        <taxon>Staphylococcaceae</taxon>
        <taxon>Staphylococcus</taxon>
    </lineage>
</organism>
<dbReference type="Proteomes" id="UP000254100">
    <property type="component" value="Unassembled WGS sequence"/>
</dbReference>
<keyword evidence="1" id="KW-1133">Transmembrane helix</keyword>
<feature type="transmembrane region" description="Helical" evidence="1">
    <location>
        <begin position="76"/>
        <end position="102"/>
    </location>
</feature>
<keyword evidence="1" id="KW-0812">Transmembrane</keyword>
<feature type="domain" description="DUF4064" evidence="2">
    <location>
        <begin position="25"/>
        <end position="121"/>
    </location>
</feature>
<sequence length="159" mass="17601">MADNYTYQTQQDAPLHNLQPEKPFKRTVEKVLTWIGIVLHAIWGLIIFSFGAIVDSREFRAQLLEQGYDPEQTVEAMGALSTTGILLAIIPFVLALVAVFLFGKKVLAGILLILAAVTGVILSGSFIAALLWFIAAIMLFVRKPKNPQYVGVQQNNHTY</sequence>
<reference evidence="3 4" key="1">
    <citation type="submission" date="2018-06" db="EMBL/GenBank/DDBJ databases">
        <authorList>
            <consortium name="Pathogen Informatics"/>
            <person name="Doyle S."/>
        </authorList>
    </citation>
    <scope>NUCLEOTIDE SEQUENCE [LARGE SCALE GENOMIC DNA]</scope>
    <source>
        <strain evidence="3 4">NCTC13832</strain>
    </source>
</reference>